<keyword evidence="1" id="KW-0732">Signal</keyword>
<name>A0AAD7SPZ1_9TELE</name>
<feature type="chain" id="PRO_5042024758" description="Secreted protein" evidence="1">
    <location>
        <begin position="26"/>
        <end position="144"/>
    </location>
</feature>
<organism evidence="2 3">
    <name type="scientific">Aldrovandia affinis</name>
    <dbReference type="NCBI Taxonomy" id="143900"/>
    <lineage>
        <taxon>Eukaryota</taxon>
        <taxon>Metazoa</taxon>
        <taxon>Chordata</taxon>
        <taxon>Craniata</taxon>
        <taxon>Vertebrata</taxon>
        <taxon>Euteleostomi</taxon>
        <taxon>Actinopterygii</taxon>
        <taxon>Neopterygii</taxon>
        <taxon>Teleostei</taxon>
        <taxon>Notacanthiformes</taxon>
        <taxon>Halosauridae</taxon>
        <taxon>Aldrovandia</taxon>
    </lineage>
</organism>
<keyword evidence="3" id="KW-1185">Reference proteome</keyword>
<accession>A0AAD7SPZ1</accession>
<gene>
    <name evidence="2" type="ORF">AAFF_G00296800</name>
</gene>
<evidence type="ECO:0000256" key="1">
    <source>
        <dbReference type="SAM" id="SignalP"/>
    </source>
</evidence>
<dbReference type="Proteomes" id="UP001221898">
    <property type="component" value="Unassembled WGS sequence"/>
</dbReference>
<feature type="signal peptide" evidence="1">
    <location>
        <begin position="1"/>
        <end position="25"/>
    </location>
</feature>
<sequence>MKRTQACAQWPLQLFVCCVASTSLALVSPQRAGVGWPAPFCIDRFWIVGLTARSGPGPLRGGVFSARLLSVLSFDSPESCMHAAPGSKRGDVSGRPAQGKTRGLRRVWPLLGQQVREDWNSRTRNLLAFPFGTGSRSRLPWKGA</sequence>
<evidence type="ECO:0008006" key="4">
    <source>
        <dbReference type="Google" id="ProtNLM"/>
    </source>
</evidence>
<reference evidence="2" key="1">
    <citation type="journal article" date="2023" name="Science">
        <title>Genome structures resolve the early diversification of teleost fishes.</title>
        <authorList>
            <person name="Parey E."/>
            <person name="Louis A."/>
            <person name="Montfort J."/>
            <person name="Bouchez O."/>
            <person name="Roques C."/>
            <person name="Iampietro C."/>
            <person name="Lluch J."/>
            <person name="Castinel A."/>
            <person name="Donnadieu C."/>
            <person name="Desvignes T."/>
            <person name="Floi Bucao C."/>
            <person name="Jouanno E."/>
            <person name="Wen M."/>
            <person name="Mejri S."/>
            <person name="Dirks R."/>
            <person name="Jansen H."/>
            <person name="Henkel C."/>
            <person name="Chen W.J."/>
            <person name="Zahm M."/>
            <person name="Cabau C."/>
            <person name="Klopp C."/>
            <person name="Thompson A.W."/>
            <person name="Robinson-Rechavi M."/>
            <person name="Braasch I."/>
            <person name="Lecointre G."/>
            <person name="Bobe J."/>
            <person name="Postlethwait J.H."/>
            <person name="Berthelot C."/>
            <person name="Roest Crollius H."/>
            <person name="Guiguen Y."/>
        </authorList>
    </citation>
    <scope>NUCLEOTIDE SEQUENCE</scope>
    <source>
        <strain evidence="2">NC1722</strain>
    </source>
</reference>
<evidence type="ECO:0000313" key="3">
    <source>
        <dbReference type="Proteomes" id="UP001221898"/>
    </source>
</evidence>
<protein>
    <recommendedName>
        <fullName evidence="4">Secreted protein</fullName>
    </recommendedName>
</protein>
<dbReference type="EMBL" id="JAINUG010000042">
    <property type="protein sequence ID" value="KAJ8406764.1"/>
    <property type="molecule type" value="Genomic_DNA"/>
</dbReference>
<evidence type="ECO:0000313" key="2">
    <source>
        <dbReference type="EMBL" id="KAJ8406764.1"/>
    </source>
</evidence>
<comment type="caution">
    <text evidence="2">The sequence shown here is derived from an EMBL/GenBank/DDBJ whole genome shotgun (WGS) entry which is preliminary data.</text>
</comment>
<dbReference type="AlphaFoldDB" id="A0AAD7SPZ1"/>
<proteinExistence type="predicted"/>